<dbReference type="InterPro" id="IPR008841">
    <property type="entry name" value="Siphovirus-type_tail_N"/>
</dbReference>
<dbReference type="RefSeq" id="WP_002593389.1">
    <property type="nucleotide sequence ID" value="NZ_KB850977.1"/>
</dbReference>
<dbReference type="Pfam" id="PF05709">
    <property type="entry name" value="Sipho_tail"/>
    <property type="match status" value="1"/>
</dbReference>
<sequence length="259" mass="28591">MGFSFNGTTSQSMGLATRITNEYRMPDLRNNTVTMPGRHGVFDFGETVSERKIVISCFIPPGETDEQFLAKKDDIIEWLNPDNGLCQLILDKEPGRVYEARLTSGFSFDRAVRNSCTFNLEFFCPDPYGYAISDETFDFAEAGTFTASRSLGNIESYPIYALQGVIPSGTDSYISITTNGSELRIIGRLSSGETLIIDSSHMTAKVVDANGDTLRNGLPLLSELNFPVLDTGDNTVVIEAVGTNTTFTELNIQARSRWR</sequence>
<evidence type="ECO:0000313" key="3">
    <source>
        <dbReference type="Proteomes" id="UP000013085"/>
    </source>
</evidence>
<dbReference type="EMBL" id="AGYR01000034">
    <property type="protein sequence ID" value="ENZ13274.1"/>
    <property type="molecule type" value="Genomic_DNA"/>
</dbReference>
<dbReference type="InterPro" id="IPR006520">
    <property type="entry name" value="Dit_BPSPP_N"/>
</dbReference>
<proteinExistence type="predicted"/>
<protein>
    <recommendedName>
        <fullName evidence="1">Siphovirus-type tail component RIFT-related domain-containing protein</fullName>
    </recommendedName>
</protein>
<reference evidence="2 3" key="1">
    <citation type="submission" date="2013-01" db="EMBL/GenBank/DDBJ databases">
        <title>The Genome Sequence of Clostridium clostridioforme 90A8.</title>
        <authorList>
            <consortium name="The Broad Institute Genome Sequencing Platform"/>
            <person name="Earl A."/>
            <person name="Ward D."/>
            <person name="Feldgarden M."/>
            <person name="Gevers D."/>
            <person name="Courvalin P."/>
            <person name="Lambert T."/>
            <person name="Walker B."/>
            <person name="Young S.K."/>
            <person name="Zeng Q."/>
            <person name="Gargeya S."/>
            <person name="Fitzgerald M."/>
            <person name="Haas B."/>
            <person name="Abouelleil A."/>
            <person name="Alvarado L."/>
            <person name="Arachchi H.M."/>
            <person name="Berlin A.M."/>
            <person name="Chapman S.B."/>
            <person name="Dewar J."/>
            <person name="Goldberg J."/>
            <person name="Griggs A."/>
            <person name="Gujja S."/>
            <person name="Hansen M."/>
            <person name="Howarth C."/>
            <person name="Imamovic A."/>
            <person name="Larimer J."/>
            <person name="McCowan C."/>
            <person name="Murphy C."/>
            <person name="Neiman D."/>
            <person name="Pearson M."/>
            <person name="Priest M."/>
            <person name="Roberts A."/>
            <person name="Saif S."/>
            <person name="Shea T."/>
            <person name="Sisk P."/>
            <person name="Sykes S."/>
            <person name="Wortman J."/>
            <person name="Nusbaum C."/>
            <person name="Birren B."/>
        </authorList>
    </citation>
    <scope>NUCLEOTIDE SEQUENCE [LARGE SCALE GENOMIC DNA]</scope>
    <source>
        <strain evidence="2 3">90A8</strain>
    </source>
</reference>
<evidence type="ECO:0000313" key="2">
    <source>
        <dbReference type="EMBL" id="ENZ13274.1"/>
    </source>
</evidence>
<organism evidence="2 3">
    <name type="scientific">[Clostridium] clostridioforme 90A8</name>
    <dbReference type="NCBI Taxonomy" id="999408"/>
    <lineage>
        <taxon>Bacteria</taxon>
        <taxon>Bacillati</taxon>
        <taxon>Bacillota</taxon>
        <taxon>Clostridia</taxon>
        <taxon>Lachnospirales</taxon>
        <taxon>Lachnospiraceae</taxon>
        <taxon>Enterocloster</taxon>
    </lineage>
</organism>
<dbReference type="NCBIfam" id="TIGR01633">
    <property type="entry name" value="phi3626_gp14_N"/>
    <property type="match status" value="1"/>
</dbReference>
<dbReference type="PATRIC" id="fig|999408.3.peg.3245"/>
<comment type="caution">
    <text evidence="2">The sequence shown here is derived from an EMBL/GenBank/DDBJ whole genome shotgun (WGS) entry which is preliminary data.</text>
</comment>
<dbReference type="HOGENOM" id="CLU_1072427_0_0_9"/>
<dbReference type="Gene3D" id="2.40.30.200">
    <property type="match status" value="1"/>
</dbReference>
<gene>
    <name evidence="2" type="ORF">HMPREF1090_03007</name>
</gene>
<evidence type="ECO:0000259" key="1">
    <source>
        <dbReference type="Pfam" id="PF05709"/>
    </source>
</evidence>
<accession>A0A0E2H9G0</accession>
<dbReference type="AlphaFoldDB" id="A0A0E2H9G0"/>
<name>A0A0E2H9G0_9FIRM</name>
<dbReference type="Proteomes" id="UP000013085">
    <property type="component" value="Unassembled WGS sequence"/>
</dbReference>
<feature type="domain" description="Siphovirus-type tail component RIFT-related" evidence="1">
    <location>
        <begin position="23"/>
        <end position="124"/>
    </location>
</feature>